<evidence type="ECO:0000313" key="3">
    <source>
        <dbReference type="Proteomes" id="UP001144352"/>
    </source>
</evidence>
<gene>
    <name evidence="2" type="ORF">GHYDROH2_22030</name>
</gene>
<feature type="region of interest" description="Disordered" evidence="1">
    <location>
        <begin position="39"/>
        <end position="67"/>
    </location>
</feature>
<dbReference type="InterPro" id="IPR036280">
    <property type="entry name" value="Multihaem_cyt_sf"/>
</dbReference>
<organism evidence="2 3">
    <name type="scientific">Geobacter hydrogenophilus</name>
    <dbReference type="NCBI Taxonomy" id="40983"/>
    <lineage>
        <taxon>Bacteria</taxon>
        <taxon>Pseudomonadati</taxon>
        <taxon>Thermodesulfobacteriota</taxon>
        <taxon>Desulfuromonadia</taxon>
        <taxon>Geobacterales</taxon>
        <taxon>Geobacteraceae</taxon>
        <taxon>Geobacter</taxon>
    </lineage>
</organism>
<evidence type="ECO:0008006" key="4">
    <source>
        <dbReference type="Google" id="ProtNLM"/>
    </source>
</evidence>
<protein>
    <recommendedName>
        <fullName evidence="4">Cytochrome C</fullName>
    </recommendedName>
</protein>
<evidence type="ECO:0000256" key="1">
    <source>
        <dbReference type="SAM" id="MobiDB-lite"/>
    </source>
</evidence>
<dbReference type="RefSeq" id="WP_214185030.1">
    <property type="nucleotide sequence ID" value="NZ_BSDS01000001.1"/>
</dbReference>
<accession>A0A9W6G1K8</accession>
<keyword evidence="3" id="KW-1185">Reference proteome</keyword>
<feature type="compositionally biased region" description="Low complexity" evidence="1">
    <location>
        <begin position="39"/>
        <end position="66"/>
    </location>
</feature>
<reference evidence="2" key="1">
    <citation type="submission" date="2022-12" db="EMBL/GenBank/DDBJ databases">
        <title>Reference genome sequencing for broad-spectrum identification of bacterial and archaeal isolates by mass spectrometry.</title>
        <authorList>
            <person name="Sekiguchi Y."/>
            <person name="Tourlousse D.M."/>
        </authorList>
    </citation>
    <scope>NUCLEOTIDE SEQUENCE</scope>
    <source>
        <strain evidence="2">H2</strain>
    </source>
</reference>
<dbReference type="AlphaFoldDB" id="A0A9W6G1K8"/>
<comment type="caution">
    <text evidence="2">The sequence shown here is derived from an EMBL/GenBank/DDBJ whole genome shotgun (WGS) entry which is preliminary data.</text>
</comment>
<dbReference type="Proteomes" id="UP001144352">
    <property type="component" value="Unassembled WGS sequence"/>
</dbReference>
<name>A0A9W6G1K8_9BACT</name>
<dbReference type="SUPFAM" id="SSF48695">
    <property type="entry name" value="Multiheme cytochromes"/>
    <property type="match status" value="1"/>
</dbReference>
<sequence>MKNRTSLRDASKRRHIGKSILMAGGALLLVVGAGASTEASWSRDGSSSSSYSSSSSGSWSGSGDSSQTPKCIASNLTLSLTKTDCLKCHPGGETSTANAEKHHNLLKPPRNLQCLDCHQMVENPPGTFTPVVIRDCIACHTSAVHNTVTHCVVDTCRGCHPGSLPQIHSGGGSSSGSWSSYHGGSYGSSSSSSSNVSSCYLCHTSKDTRVQQAIIKGLAGQTVSCDSCHGGGR</sequence>
<proteinExistence type="predicted"/>
<dbReference type="EMBL" id="BSDS01000001">
    <property type="protein sequence ID" value="GLI38702.1"/>
    <property type="molecule type" value="Genomic_DNA"/>
</dbReference>
<evidence type="ECO:0000313" key="2">
    <source>
        <dbReference type="EMBL" id="GLI38702.1"/>
    </source>
</evidence>